<feature type="domain" description="J" evidence="2">
    <location>
        <begin position="8"/>
        <end position="78"/>
    </location>
</feature>
<dbReference type="InterPro" id="IPR001387">
    <property type="entry name" value="Cro/C1-type_HTH"/>
</dbReference>
<dbReference type="Pfam" id="PF00226">
    <property type="entry name" value="DnaJ"/>
    <property type="match status" value="1"/>
</dbReference>
<dbReference type="InterPro" id="IPR036869">
    <property type="entry name" value="J_dom_sf"/>
</dbReference>
<dbReference type="Gene3D" id="1.10.287.110">
    <property type="entry name" value="DnaJ domain"/>
    <property type="match status" value="1"/>
</dbReference>
<dbReference type="Proteomes" id="UP000249061">
    <property type="component" value="Unassembled WGS sequence"/>
</dbReference>
<reference evidence="4 5" key="1">
    <citation type="submission" date="2017-08" db="EMBL/GenBank/DDBJ databases">
        <title>Infants hospitalized years apart are colonized by the same room-sourced microbial strains.</title>
        <authorList>
            <person name="Brooks B."/>
            <person name="Olm M.R."/>
            <person name="Firek B.A."/>
            <person name="Baker R."/>
            <person name="Thomas B.C."/>
            <person name="Morowitz M.J."/>
            <person name="Banfield J.F."/>
        </authorList>
    </citation>
    <scope>NUCLEOTIDE SEQUENCE [LARGE SCALE GENOMIC DNA]</scope>
    <source>
        <strain evidence="4">S2_003_000_R2_14</strain>
    </source>
</reference>
<dbReference type="InterPro" id="IPR050400">
    <property type="entry name" value="Bact_Cytoskel_RodZ"/>
</dbReference>
<evidence type="ECO:0000313" key="5">
    <source>
        <dbReference type="Proteomes" id="UP000249061"/>
    </source>
</evidence>
<dbReference type="Gene3D" id="1.10.260.40">
    <property type="entry name" value="lambda repressor-like DNA-binding domains"/>
    <property type="match status" value="1"/>
</dbReference>
<name>A0A2W5TRW7_9BACT</name>
<feature type="domain" description="HTH cro/C1-type" evidence="3">
    <location>
        <begin position="266"/>
        <end position="287"/>
    </location>
</feature>
<dbReference type="PANTHER" id="PTHR34475:SF1">
    <property type="entry name" value="CYTOSKELETON PROTEIN RODZ"/>
    <property type="match status" value="1"/>
</dbReference>
<evidence type="ECO:0000313" key="4">
    <source>
        <dbReference type="EMBL" id="PZR16073.1"/>
    </source>
</evidence>
<feature type="region of interest" description="Disordered" evidence="1">
    <location>
        <begin position="141"/>
        <end position="169"/>
    </location>
</feature>
<feature type="region of interest" description="Disordered" evidence="1">
    <location>
        <begin position="81"/>
        <end position="101"/>
    </location>
</feature>
<evidence type="ECO:0000259" key="2">
    <source>
        <dbReference type="PROSITE" id="PS50076"/>
    </source>
</evidence>
<comment type="caution">
    <text evidence="4">The sequence shown here is derived from an EMBL/GenBank/DDBJ whole genome shotgun (WGS) entry which is preliminary data.</text>
</comment>
<evidence type="ECO:0000259" key="3">
    <source>
        <dbReference type="PROSITE" id="PS50943"/>
    </source>
</evidence>
<evidence type="ECO:0000256" key="1">
    <source>
        <dbReference type="SAM" id="MobiDB-lite"/>
    </source>
</evidence>
<dbReference type="Pfam" id="PF13413">
    <property type="entry name" value="HTH_25"/>
    <property type="match status" value="1"/>
</dbReference>
<dbReference type="CDD" id="cd06257">
    <property type="entry name" value="DnaJ"/>
    <property type="match status" value="1"/>
</dbReference>
<gene>
    <name evidence="4" type="ORF">DI536_07200</name>
</gene>
<feature type="compositionally biased region" description="Pro residues" evidence="1">
    <location>
        <begin position="141"/>
        <end position="166"/>
    </location>
</feature>
<dbReference type="EMBL" id="QFQP01000004">
    <property type="protein sequence ID" value="PZR16073.1"/>
    <property type="molecule type" value="Genomic_DNA"/>
</dbReference>
<dbReference type="PANTHER" id="PTHR34475">
    <property type="match status" value="1"/>
</dbReference>
<organism evidence="4 5">
    <name type="scientific">Archangium gephyra</name>
    <dbReference type="NCBI Taxonomy" id="48"/>
    <lineage>
        <taxon>Bacteria</taxon>
        <taxon>Pseudomonadati</taxon>
        <taxon>Myxococcota</taxon>
        <taxon>Myxococcia</taxon>
        <taxon>Myxococcales</taxon>
        <taxon>Cystobacterineae</taxon>
        <taxon>Archangiaceae</taxon>
        <taxon>Archangium</taxon>
    </lineage>
</organism>
<sequence>MKSFQTQTHYEVLEISVGATAADVKSAYERLSNLYSDEQVVLYGLIDPALAASLRARLKEAHDVLSDDARRDAYDVKIGLPPRAPIARPRPRPPPSAPRAEAPNWGSYTFVAPVAQAPQAAPNSYTYVVATPSFAVPTAPMPPPRATLAPAPPPQAPPAPTPPPAPKRLGLRMLPPNEPAQEVVVEKASEPVIDAAAPVEVARHPEPVVEAAPEAPSVDAAPTFVPVSDDDAIVVSKPAVTREFRVEQRPKPYEIPEGVEINGDLLRQVRLARGLTLAQLAERTRISTKHLENVEGDRYEQLPVGVYLRGILMNLARELGLDGLRVSKSYLTFVDAGRSKG</sequence>
<dbReference type="CDD" id="cd00093">
    <property type="entry name" value="HTH_XRE"/>
    <property type="match status" value="1"/>
</dbReference>
<proteinExistence type="predicted"/>
<dbReference type="InterPro" id="IPR010982">
    <property type="entry name" value="Lambda_DNA-bd_dom_sf"/>
</dbReference>
<dbReference type="PROSITE" id="PS50943">
    <property type="entry name" value="HTH_CROC1"/>
    <property type="match status" value="1"/>
</dbReference>
<dbReference type="GO" id="GO:0003677">
    <property type="term" value="F:DNA binding"/>
    <property type="evidence" value="ECO:0007669"/>
    <property type="project" value="InterPro"/>
</dbReference>
<dbReference type="AlphaFoldDB" id="A0A2W5TRW7"/>
<protein>
    <submittedName>
        <fullName evidence="4">Uncharacterized protein</fullName>
    </submittedName>
</protein>
<dbReference type="InterPro" id="IPR001623">
    <property type="entry name" value="DnaJ_domain"/>
</dbReference>
<accession>A0A2W5TRW7</accession>
<dbReference type="PROSITE" id="PS50076">
    <property type="entry name" value="DNAJ_2"/>
    <property type="match status" value="1"/>
</dbReference>
<dbReference type="SUPFAM" id="SSF47413">
    <property type="entry name" value="lambda repressor-like DNA-binding domains"/>
    <property type="match status" value="1"/>
</dbReference>
<dbReference type="SUPFAM" id="SSF46565">
    <property type="entry name" value="Chaperone J-domain"/>
    <property type="match status" value="1"/>
</dbReference>